<accession>A0A7J9I684</accession>
<dbReference type="EMBL" id="JABFAD010055150">
    <property type="protein sequence ID" value="MBA0817590.1"/>
    <property type="molecule type" value="Genomic_DNA"/>
</dbReference>
<dbReference type="AlphaFoldDB" id="A0A7J9I684"/>
<evidence type="ECO:0000313" key="1">
    <source>
        <dbReference type="EMBL" id="MBA0817590.1"/>
    </source>
</evidence>
<gene>
    <name evidence="1" type="ORF">Gohar_021165</name>
</gene>
<dbReference type="Proteomes" id="UP000593560">
    <property type="component" value="Unassembled WGS sequence"/>
</dbReference>
<reference evidence="1 2" key="1">
    <citation type="journal article" date="2019" name="Genome Biol. Evol.">
        <title>Insights into the evolution of the New World diploid cottons (Gossypium, subgenus Houzingenia) based on genome sequencing.</title>
        <authorList>
            <person name="Grover C.E."/>
            <person name="Arick M.A. 2nd"/>
            <person name="Thrash A."/>
            <person name="Conover J.L."/>
            <person name="Sanders W.S."/>
            <person name="Peterson D.G."/>
            <person name="Frelichowski J.E."/>
            <person name="Scheffler J.A."/>
            <person name="Scheffler B.E."/>
            <person name="Wendel J.F."/>
        </authorList>
    </citation>
    <scope>NUCLEOTIDE SEQUENCE [LARGE SCALE GENOMIC DNA]</scope>
    <source>
        <strain evidence="1">0</strain>
        <tissue evidence="1">Leaf</tissue>
    </source>
</reference>
<keyword evidence="2" id="KW-1185">Reference proteome</keyword>
<evidence type="ECO:0000313" key="2">
    <source>
        <dbReference type="Proteomes" id="UP000593560"/>
    </source>
</evidence>
<comment type="caution">
    <text evidence="1">The sequence shown here is derived from an EMBL/GenBank/DDBJ whole genome shotgun (WGS) entry which is preliminary data.</text>
</comment>
<sequence length="50" mass="6021">MGMWSELGFCMMVRQDDLEVMVSLATPQNQRWKLPFNLSMEWNWKEGHCE</sequence>
<proteinExistence type="predicted"/>
<name>A0A7J9I684_9ROSI</name>
<protein>
    <submittedName>
        <fullName evidence="1">Uncharacterized protein</fullName>
    </submittedName>
</protein>
<organism evidence="1 2">
    <name type="scientific">Gossypium harknessii</name>
    <dbReference type="NCBI Taxonomy" id="34285"/>
    <lineage>
        <taxon>Eukaryota</taxon>
        <taxon>Viridiplantae</taxon>
        <taxon>Streptophyta</taxon>
        <taxon>Embryophyta</taxon>
        <taxon>Tracheophyta</taxon>
        <taxon>Spermatophyta</taxon>
        <taxon>Magnoliopsida</taxon>
        <taxon>eudicotyledons</taxon>
        <taxon>Gunneridae</taxon>
        <taxon>Pentapetalae</taxon>
        <taxon>rosids</taxon>
        <taxon>malvids</taxon>
        <taxon>Malvales</taxon>
        <taxon>Malvaceae</taxon>
        <taxon>Malvoideae</taxon>
        <taxon>Gossypium</taxon>
    </lineage>
</organism>